<evidence type="ECO:0000256" key="2">
    <source>
        <dbReference type="ARBA" id="ARBA00012708"/>
    </source>
</evidence>
<sequence>MTINSVPKIIDECLMVHGKAILTKVPSNIILTPINNEGAFIGASSQTSSSRHTFCLGLLKGFRFTSVFRFKIWWMIPAYGESGREVQKETQLLLLEARDGTTIHDQFSEPTTEGTFYILLLPALDGQFRTSLQGTIVDELEFCIESGDPDVETMKVTEAIYVNSGNNPFKLIRNSMKILEKQKGTFRHIENKQLPAHVDWFGWNTWDAFYSNVSAQGIDEGLKSFSEAGCLPKWVCIDDGWQNTTQTMLENNNEPPETAKFSTRLQNLKENAKFSNAGSGYVDLHDFIRTIKQKYGLKYVYMWHALIGYWGGLDPLSDELRKYNPKFTSVVQSPGNLSHVVCVIVKLLEKVRVGLIDPLKIDEFYNDLHTYLACCGVDGVKVDVQCVLETLGAGYGGRVSLTKCFQEALEESVVKNFGGNNLISSMSSNNEYIFRSKGSASARASEDFMPNEPTFQTLHVAAVAFNSLLLGEIVIPDWDMFYSTHHTAEFHAAARALGGCPVYVSDKPGKHDVNIIRKLVLPDGSILRAKYAGRPTRDCLFDDPVMDGKSLLKIWNLNKLSGIVGIFNCQRAGKWPPTPGETFLSDSVSASLTLRGYISAEDVDSLQEVADDDWNGVSAVYAFNSVNRSSTIQGKLYKLPKGRTIEVSLGVLKCEVFTISPIRVFGPRLEFAPIGLLDMFNSGGAIEAIVGSYINQSKYVVKIQVRGCGRFGAYSNIKPSYCLIDKAEVGFAYHASNGLVTFEIQGDCKVREVEVVYQDFHVTIS</sequence>
<accession>A0A4P1QXH7</accession>
<evidence type="ECO:0000256" key="4">
    <source>
        <dbReference type="ARBA" id="ARBA00049426"/>
    </source>
</evidence>
<dbReference type="PANTHER" id="PTHR31268">
    <property type="match status" value="1"/>
</dbReference>
<dbReference type="PANTHER" id="PTHR31268:SF35">
    <property type="entry name" value="GALACTINOL--SUCROSE GALACTOSYLTRANSFERASE"/>
    <property type="match status" value="1"/>
</dbReference>
<evidence type="ECO:0000313" key="5">
    <source>
        <dbReference type="EMBL" id="OIV97168.1"/>
    </source>
</evidence>
<dbReference type="InterPro" id="IPR017853">
    <property type="entry name" value="GH"/>
</dbReference>
<dbReference type="InterPro" id="IPR013785">
    <property type="entry name" value="Aldolase_TIM"/>
</dbReference>
<dbReference type="STRING" id="3871.A0A4P1QXH7"/>
<dbReference type="Gene3D" id="3.20.20.70">
    <property type="entry name" value="Aldolase class I"/>
    <property type="match status" value="1"/>
</dbReference>
<gene>
    <name evidence="5" type="ORF">TanjilG_28919</name>
</gene>
<comment type="catalytic activity">
    <reaction evidence="4">
        <text>alpha-D-galactosyl-(1-&gt;3)-1D-myo-inositol + sucrose = raffinose + myo-inositol</text>
        <dbReference type="Rhea" id="RHEA:20161"/>
        <dbReference type="ChEBI" id="CHEBI:16634"/>
        <dbReference type="ChEBI" id="CHEBI:17268"/>
        <dbReference type="ChEBI" id="CHEBI:17505"/>
        <dbReference type="ChEBI" id="CHEBI:17992"/>
        <dbReference type="EC" id="2.4.1.82"/>
    </reaction>
</comment>
<protein>
    <recommendedName>
        <fullName evidence="2">galactinol--sucrose galactosyltransferase</fullName>
        <ecNumber evidence="2">2.4.1.82</ecNumber>
    </recommendedName>
</protein>
<dbReference type="EC" id="2.4.1.82" evidence="2"/>
<dbReference type="Proteomes" id="UP000188354">
    <property type="component" value="Chromosome LG15"/>
</dbReference>
<evidence type="ECO:0000313" key="6">
    <source>
        <dbReference type="Proteomes" id="UP000188354"/>
    </source>
</evidence>
<dbReference type="SUPFAM" id="SSF51445">
    <property type="entry name" value="(Trans)glycosidases"/>
    <property type="match status" value="1"/>
</dbReference>
<dbReference type="GO" id="GO:0047274">
    <property type="term" value="F:galactinol-sucrose galactosyltransferase activity"/>
    <property type="evidence" value="ECO:0007669"/>
    <property type="project" value="UniProtKB-EC"/>
</dbReference>
<dbReference type="AlphaFoldDB" id="A0A4P1QXH7"/>
<proteinExistence type="inferred from homology"/>
<evidence type="ECO:0000256" key="1">
    <source>
        <dbReference type="ARBA" id="ARBA00007240"/>
    </source>
</evidence>
<comment type="similarity">
    <text evidence="1">Belongs to the glycosyl hydrolases 36 family.</text>
</comment>
<keyword evidence="3" id="KW-0119">Carbohydrate metabolism</keyword>
<evidence type="ECO:0000256" key="3">
    <source>
        <dbReference type="ARBA" id="ARBA00023277"/>
    </source>
</evidence>
<name>A0A4P1QXH7_LUPAN</name>
<organism evidence="5 6">
    <name type="scientific">Lupinus angustifolius</name>
    <name type="common">Narrow-leaved blue lupine</name>
    <dbReference type="NCBI Taxonomy" id="3871"/>
    <lineage>
        <taxon>Eukaryota</taxon>
        <taxon>Viridiplantae</taxon>
        <taxon>Streptophyta</taxon>
        <taxon>Embryophyta</taxon>
        <taxon>Tracheophyta</taxon>
        <taxon>Spermatophyta</taxon>
        <taxon>Magnoliopsida</taxon>
        <taxon>eudicotyledons</taxon>
        <taxon>Gunneridae</taxon>
        <taxon>Pentapetalae</taxon>
        <taxon>rosids</taxon>
        <taxon>fabids</taxon>
        <taxon>Fabales</taxon>
        <taxon>Fabaceae</taxon>
        <taxon>Papilionoideae</taxon>
        <taxon>50 kb inversion clade</taxon>
        <taxon>genistoids sensu lato</taxon>
        <taxon>core genistoids</taxon>
        <taxon>Genisteae</taxon>
        <taxon>Lupinus</taxon>
    </lineage>
</organism>
<dbReference type="Pfam" id="PF05691">
    <property type="entry name" value="Raffinose_syn"/>
    <property type="match status" value="1"/>
</dbReference>
<reference evidence="5 6" key="1">
    <citation type="journal article" date="2017" name="Plant Biotechnol. J.">
        <title>A comprehensive draft genome sequence for lupin (Lupinus angustifolius), an emerging health food: insights into plant-microbe interactions and legume evolution.</title>
        <authorList>
            <person name="Hane J.K."/>
            <person name="Ming Y."/>
            <person name="Kamphuis L.G."/>
            <person name="Nelson M.N."/>
            <person name="Garg G."/>
            <person name="Atkins C.A."/>
            <person name="Bayer P.E."/>
            <person name="Bravo A."/>
            <person name="Bringans S."/>
            <person name="Cannon S."/>
            <person name="Edwards D."/>
            <person name="Foley R."/>
            <person name="Gao L.L."/>
            <person name="Harrison M.J."/>
            <person name="Huang W."/>
            <person name="Hurgobin B."/>
            <person name="Li S."/>
            <person name="Liu C.W."/>
            <person name="McGrath A."/>
            <person name="Morahan G."/>
            <person name="Murray J."/>
            <person name="Weller J."/>
            <person name="Jian J."/>
            <person name="Singh K.B."/>
        </authorList>
    </citation>
    <scope>NUCLEOTIDE SEQUENCE [LARGE SCALE GENOMIC DNA]</scope>
    <source>
        <strain evidence="6">cv. Tanjil</strain>
        <tissue evidence="5">Whole plant</tissue>
    </source>
</reference>
<dbReference type="Gramene" id="OIV97168">
    <property type="protein sequence ID" value="OIV97168"/>
    <property type="gene ID" value="TanjilG_28919"/>
</dbReference>
<dbReference type="InterPro" id="IPR008811">
    <property type="entry name" value="Glycosyl_hydrolases_36"/>
</dbReference>
<keyword evidence="6" id="KW-1185">Reference proteome</keyword>
<dbReference type="EMBL" id="CM007375">
    <property type="protein sequence ID" value="OIV97168.1"/>
    <property type="molecule type" value="Genomic_DNA"/>
</dbReference>